<reference evidence="4 5" key="1">
    <citation type="submission" date="2016-11" db="EMBL/GenBank/DDBJ databases">
        <authorList>
            <person name="Varghese N."/>
            <person name="Submissions S."/>
        </authorList>
    </citation>
    <scope>NUCLEOTIDE SEQUENCE [LARGE SCALE GENOMIC DNA]</scope>
    <source>
        <strain evidence="4 5">DSM 29620</strain>
    </source>
</reference>
<keyword evidence="1" id="KW-0902">Two-component regulatory system</keyword>
<gene>
    <name evidence="4" type="ORF">SAMN05444142_101638</name>
</gene>
<proteinExistence type="predicted"/>
<dbReference type="SUPFAM" id="SSF47226">
    <property type="entry name" value="Histidine-containing phosphotransfer domain, HPT domain"/>
    <property type="match status" value="1"/>
</dbReference>
<keyword evidence="2" id="KW-0597">Phosphoprotein</keyword>
<dbReference type="AlphaFoldDB" id="A0A1H0BHQ3"/>
<keyword evidence="5" id="KW-1185">Reference proteome</keyword>
<name>A0A1H0BHQ3_9RHOB</name>
<dbReference type="RefSeq" id="WP_149786483.1">
    <property type="nucleotide sequence ID" value="NZ_FNIO01000001.1"/>
</dbReference>
<dbReference type="PROSITE" id="PS50894">
    <property type="entry name" value="HPT"/>
    <property type="match status" value="1"/>
</dbReference>
<protein>
    <submittedName>
        <fullName evidence="4">Hpt domain-containing protein</fullName>
    </submittedName>
</protein>
<dbReference type="InterPro" id="IPR036641">
    <property type="entry name" value="HPT_dom_sf"/>
</dbReference>
<dbReference type="GO" id="GO:0004672">
    <property type="term" value="F:protein kinase activity"/>
    <property type="evidence" value="ECO:0007669"/>
    <property type="project" value="UniProtKB-ARBA"/>
</dbReference>
<sequence>MNTAEAPDPARALDLAIDGLRAKFLRDLDERIFTFEEAMARLRAGRDGAEAMRHIHRLAHRQAGIAPSLGFPRIGELSREVETGIAAALAAPEDAHKQRVWRASLELLVDEMERHLPEIDDAPDASE</sequence>
<dbReference type="InterPro" id="IPR008207">
    <property type="entry name" value="Sig_transdc_His_kin_Hpt_dom"/>
</dbReference>
<dbReference type="OrthoDB" id="7864232at2"/>
<dbReference type="Pfam" id="PF01627">
    <property type="entry name" value="Hpt"/>
    <property type="match status" value="1"/>
</dbReference>
<evidence type="ECO:0000313" key="5">
    <source>
        <dbReference type="Proteomes" id="UP000324252"/>
    </source>
</evidence>
<evidence type="ECO:0000256" key="1">
    <source>
        <dbReference type="ARBA" id="ARBA00023012"/>
    </source>
</evidence>
<evidence type="ECO:0000313" key="4">
    <source>
        <dbReference type="EMBL" id="SHJ55980.1"/>
    </source>
</evidence>
<evidence type="ECO:0000256" key="2">
    <source>
        <dbReference type="PROSITE-ProRule" id="PRU00110"/>
    </source>
</evidence>
<dbReference type="GO" id="GO:0000160">
    <property type="term" value="P:phosphorelay signal transduction system"/>
    <property type="evidence" value="ECO:0007669"/>
    <property type="project" value="UniProtKB-KW"/>
</dbReference>
<dbReference type="Proteomes" id="UP000324252">
    <property type="component" value="Unassembled WGS sequence"/>
</dbReference>
<feature type="domain" description="HPt" evidence="3">
    <location>
        <begin position="13"/>
        <end position="126"/>
    </location>
</feature>
<dbReference type="Gene3D" id="1.20.120.160">
    <property type="entry name" value="HPT domain"/>
    <property type="match status" value="1"/>
</dbReference>
<evidence type="ECO:0000259" key="3">
    <source>
        <dbReference type="PROSITE" id="PS50894"/>
    </source>
</evidence>
<dbReference type="EMBL" id="FQZZ01000001">
    <property type="protein sequence ID" value="SHJ55980.1"/>
    <property type="molecule type" value="Genomic_DNA"/>
</dbReference>
<feature type="modified residue" description="Phosphohistidine" evidence="2">
    <location>
        <position position="60"/>
    </location>
</feature>
<accession>A0A1H0BHQ3</accession>
<organism evidence="4 5">
    <name type="scientific">Lutimaribacter pacificus</name>
    <dbReference type="NCBI Taxonomy" id="391948"/>
    <lineage>
        <taxon>Bacteria</taxon>
        <taxon>Pseudomonadati</taxon>
        <taxon>Pseudomonadota</taxon>
        <taxon>Alphaproteobacteria</taxon>
        <taxon>Rhodobacterales</taxon>
        <taxon>Roseobacteraceae</taxon>
        <taxon>Lutimaribacter</taxon>
    </lineage>
</organism>